<evidence type="ECO:0000313" key="10">
    <source>
        <dbReference type="EMBL" id="GAA1904350.1"/>
    </source>
</evidence>
<evidence type="ECO:0000256" key="5">
    <source>
        <dbReference type="ARBA" id="ARBA00022692"/>
    </source>
</evidence>
<evidence type="ECO:0000256" key="3">
    <source>
        <dbReference type="ARBA" id="ARBA00022475"/>
    </source>
</evidence>
<feature type="transmembrane region" description="Helical" evidence="9">
    <location>
        <begin position="229"/>
        <end position="251"/>
    </location>
</feature>
<keyword evidence="2" id="KW-0813">Transport</keyword>
<dbReference type="InterPro" id="IPR001851">
    <property type="entry name" value="ABC_transp_permease"/>
</dbReference>
<evidence type="ECO:0000313" key="11">
    <source>
        <dbReference type="Proteomes" id="UP001501612"/>
    </source>
</evidence>
<evidence type="ECO:0000256" key="4">
    <source>
        <dbReference type="ARBA" id="ARBA00022519"/>
    </source>
</evidence>
<reference evidence="10 11" key="1">
    <citation type="journal article" date="2019" name="Int. J. Syst. Evol. Microbiol.">
        <title>The Global Catalogue of Microorganisms (GCM) 10K type strain sequencing project: providing services to taxonomists for standard genome sequencing and annotation.</title>
        <authorList>
            <consortium name="The Broad Institute Genomics Platform"/>
            <consortium name="The Broad Institute Genome Sequencing Center for Infectious Disease"/>
            <person name="Wu L."/>
            <person name="Ma J."/>
        </authorList>
    </citation>
    <scope>NUCLEOTIDE SEQUENCE [LARGE SCALE GENOMIC DNA]</scope>
    <source>
        <strain evidence="10 11">JCM 14046</strain>
    </source>
</reference>
<evidence type="ECO:0000256" key="2">
    <source>
        <dbReference type="ARBA" id="ARBA00022448"/>
    </source>
</evidence>
<dbReference type="RefSeq" id="WP_344002240.1">
    <property type="nucleotide sequence ID" value="NZ_BAAAMY010000001.1"/>
</dbReference>
<feature type="transmembrane region" description="Helical" evidence="9">
    <location>
        <begin position="140"/>
        <end position="159"/>
    </location>
</feature>
<feature type="region of interest" description="Disordered" evidence="8">
    <location>
        <begin position="1"/>
        <end position="31"/>
    </location>
</feature>
<keyword evidence="7 9" id="KW-0472">Membrane</keyword>
<accession>A0ABN2NWG3</accession>
<comment type="caution">
    <text evidence="10">The sequence shown here is derived from an EMBL/GenBank/DDBJ whole genome shotgun (WGS) entry which is preliminary data.</text>
</comment>
<gene>
    <name evidence="10" type="ORF">GCM10009737_01320</name>
</gene>
<organism evidence="10 11">
    <name type="scientific">Nocardioides lentus</name>
    <dbReference type="NCBI Taxonomy" id="338077"/>
    <lineage>
        <taxon>Bacteria</taxon>
        <taxon>Bacillati</taxon>
        <taxon>Actinomycetota</taxon>
        <taxon>Actinomycetes</taxon>
        <taxon>Propionibacteriales</taxon>
        <taxon>Nocardioidaceae</taxon>
        <taxon>Nocardioides</taxon>
    </lineage>
</organism>
<proteinExistence type="predicted"/>
<feature type="transmembrane region" description="Helical" evidence="9">
    <location>
        <begin position="179"/>
        <end position="200"/>
    </location>
</feature>
<dbReference type="PANTHER" id="PTHR32196:SF21">
    <property type="entry name" value="ABC TRANSPORTER PERMEASE PROTEIN YPHD-RELATED"/>
    <property type="match status" value="1"/>
</dbReference>
<feature type="transmembrane region" description="Helical" evidence="9">
    <location>
        <begin position="89"/>
        <end position="107"/>
    </location>
</feature>
<name>A0ABN2NWG3_9ACTN</name>
<evidence type="ECO:0000256" key="9">
    <source>
        <dbReference type="SAM" id="Phobius"/>
    </source>
</evidence>
<dbReference type="PANTHER" id="PTHR32196">
    <property type="entry name" value="ABC TRANSPORTER PERMEASE PROTEIN YPHD-RELATED-RELATED"/>
    <property type="match status" value="1"/>
</dbReference>
<feature type="transmembrane region" description="Helical" evidence="9">
    <location>
        <begin position="257"/>
        <end position="278"/>
    </location>
</feature>
<dbReference type="CDD" id="cd06579">
    <property type="entry name" value="TM_PBP1_transp_AraH_like"/>
    <property type="match status" value="1"/>
</dbReference>
<feature type="transmembrane region" description="Helical" evidence="9">
    <location>
        <begin position="310"/>
        <end position="329"/>
    </location>
</feature>
<dbReference type="Proteomes" id="UP001501612">
    <property type="component" value="Unassembled WGS sequence"/>
</dbReference>
<keyword evidence="11" id="KW-1185">Reference proteome</keyword>
<keyword evidence="3" id="KW-1003">Cell membrane</keyword>
<evidence type="ECO:0000256" key="7">
    <source>
        <dbReference type="ARBA" id="ARBA00023136"/>
    </source>
</evidence>
<dbReference type="EMBL" id="BAAAMY010000001">
    <property type="protein sequence ID" value="GAA1904350.1"/>
    <property type="molecule type" value="Genomic_DNA"/>
</dbReference>
<protein>
    <submittedName>
        <fullName evidence="10">ABC transporter permease</fullName>
    </submittedName>
</protein>
<comment type="subcellular location">
    <subcellularLocation>
        <location evidence="1">Cell membrane</location>
        <topology evidence="1">Multi-pass membrane protein</topology>
    </subcellularLocation>
</comment>
<keyword evidence="6 9" id="KW-1133">Transmembrane helix</keyword>
<feature type="transmembrane region" description="Helical" evidence="9">
    <location>
        <begin position="35"/>
        <end position="57"/>
    </location>
</feature>
<sequence>MSVQTPAPATAGTRPESDPEGRGASRRRRPGPAQVATALFLLLLLAGSLTTEGFYSLSNMTAIANAAAVVGIIAVGATAIVLGGHLFSLSIGTTVAVCAMFFLHVLRFGMVPALALTLLFGAALLGVQGWLVGRFGANPIIVTIGAGALQEGAATWISGGTSVYPPPDAPDFSWLASPLLGVPFPVYVFVVVTVVGEVVLRRTVFGRQLILMGESPQAARSAALPTSRLTVTAFVCAGLTAAVAGVLLGAFNQSGTLTTTGTLTYDSIAAILVGGAAVTGGRGSVLRTAVGALVLAALADMLLLRGYSTPVQLLALGVIVVAVILLNHLTSHDKETR</sequence>
<dbReference type="Pfam" id="PF02653">
    <property type="entry name" value="BPD_transp_2"/>
    <property type="match status" value="1"/>
</dbReference>
<keyword evidence="4" id="KW-0997">Cell inner membrane</keyword>
<feature type="transmembrane region" description="Helical" evidence="9">
    <location>
        <begin position="63"/>
        <end position="82"/>
    </location>
</feature>
<feature type="transmembrane region" description="Helical" evidence="9">
    <location>
        <begin position="285"/>
        <end position="304"/>
    </location>
</feature>
<evidence type="ECO:0000256" key="8">
    <source>
        <dbReference type="SAM" id="MobiDB-lite"/>
    </source>
</evidence>
<feature type="transmembrane region" description="Helical" evidence="9">
    <location>
        <begin position="113"/>
        <end position="133"/>
    </location>
</feature>
<evidence type="ECO:0000256" key="6">
    <source>
        <dbReference type="ARBA" id="ARBA00022989"/>
    </source>
</evidence>
<keyword evidence="5 9" id="KW-0812">Transmembrane</keyword>
<evidence type="ECO:0000256" key="1">
    <source>
        <dbReference type="ARBA" id="ARBA00004651"/>
    </source>
</evidence>